<evidence type="ECO:0000256" key="2">
    <source>
        <dbReference type="ARBA" id="ARBA00022771"/>
    </source>
</evidence>
<dbReference type="Proteomes" id="UP001642409">
    <property type="component" value="Unassembled WGS sequence"/>
</dbReference>
<keyword evidence="2 4" id="KW-0863">Zinc-finger</keyword>
<feature type="domain" description="RING-type" evidence="6">
    <location>
        <begin position="796"/>
        <end position="848"/>
    </location>
</feature>
<evidence type="ECO:0000256" key="4">
    <source>
        <dbReference type="PROSITE-ProRule" id="PRU00175"/>
    </source>
</evidence>
<evidence type="ECO:0000259" key="7">
    <source>
        <dbReference type="PROSITE" id="PS51157"/>
    </source>
</evidence>
<protein>
    <submittedName>
        <fullName evidence="8 9">Zinc finger in N-recognin (UBR box) domain-containing protein</fullName>
    </submittedName>
</protein>
<organism evidence="8">
    <name type="scientific">Hexamita inflata</name>
    <dbReference type="NCBI Taxonomy" id="28002"/>
    <lineage>
        <taxon>Eukaryota</taxon>
        <taxon>Metamonada</taxon>
        <taxon>Diplomonadida</taxon>
        <taxon>Hexamitidae</taxon>
        <taxon>Hexamitinae</taxon>
        <taxon>Hexamita</taxon>
    </lineage>
</organism>
<reference evidence="8" key="1">
    <citation type="submission" date="2023-06" db="EMBL/GenBank/DDBJ databases">
        <authorList>
            <person name="Kurt Z."/>
        </authorList>
    </citation>
    <scope>NUCLEOTIDE SEQUENCE</scope>
</reference>
<dbReference type="PROSITE" id="PS50089">
    <property type="entry name" value="ZF_RING_2"/>
    <property type="match status" value="1"/>
</dbReference>
<dbReference type="SMART" id="SM00396">
    <property type="entry name" value="ZnF_UBR1"/>
    <property type="match status" value="1"/>
</dbReference>
<evidence type="ECO:0000313" key="9">
    <source>
        <dbReference type="EMBL" id="CAL6016635.1"/>
    </source>
</evidence>
<accession>A0AA86QSR3</accession>
<dbReference type="Pfam" id="PF02207">
    <property type="entry name" value="zf-UBR"/>
    <property type="match status" value="1"/>
</dbReference>
<dbReference type="Gene3D" id="3.30.40.10">
    <property type="entry name" value="Zinc/RING finger domain, C3HC4 (zinc finger)"/>
    <property type="match status" value="1"/>
</dbReference>
<comment type="caution">
    <text evidence="8">The sequence shown here is derived from an EMBL/GenBank/DDBJ whole genome shotgun (WGS) entry which is preliminary data.</text>
</comment>
<dbReference type="EMBL" id="CAXDID020000076">
    <property type="protein sequence ID" value="CAL6016635.1"/>
    <property type="molecule type" value="Genomic_DNA"/>
</dbReference>
<feature type="zinc finger region" description="UBR-type" evidence="5">
    <location>
        <begin position="28"/>
        <end position="99"/>
    </location>
</feature>
<name>A0AA86QSR3_9EUKA</name>
<evidence type="ECO:0000256" key="1">
    <source>
        <dbReference type="ARBA" id="ARBA00022723"/>
    </source>
</evidence>
<dbReference type="InterPro" id="IPR013083">
    <property type="entry name" value="Znf_RING/FYVE/PHD"/>
</dbReference>
<dbReference type="GO" id="GO:0008270">
    <property type="term" value="F:zinc ion binding"/>
    <property type="evidence" value="ECO:0007669"/>
    <property type="project" value="UniProtKB-KW"/>
</dbReference>
<dbReference type="Gene3D" id="2.10.110.30">
    <property type="match status" value="1"/>
</dbReference>
<evidence type="ECO:0000256" key="5">
    <source>
        <dbReference type="PROSITE-ProRule" id="PRU00508"/>
    </source>
</evidence>
<gene>
    <name evidence="9" type="ORF">HINF_LOCUS25606</name>
    <name evidence="8" type="ORF">HINF_LOCUS46493</name>
</gene>
<dbReference type="InterPro" id="IPR003126">
    <property type="entry name" value="Znf_UBR"/>
</dbReference>
<dbReference type="PROSITE" id="PS51157">
    <property type="entry name" value="ZF_UBR"/>
    <property type="match status" value="1"/>
</dbReference>
<dbReference type="AlphaFoldDB" id="A0AA86QSR3"/>
<evidence type="ECO:0000313" key="8">
    <source>
        <dbReference type="EMBL" id="CAI9958848.1"/>
    </source>
</evidence>
<keyword evidence="1" id="KW-0479">Metal-binding</keyword>
<dbReference type="InterPro" id="IPR001841">
    <property type="entry name" value="Znf_RING"/>
</dbReference>
<dbReference type="CDD" id="cd19670">
    <property type="entry name" value="UBR-box_UBR1_2_3"/>
    <property type="match status" value="1"/>
</dbReference>
<keyword evidence="10" id="KW-1185">Reference proteome</keyword>
<dbReference type="EMBL" id="CATOUU010000909">
    <property type="protein sequence ID" value="CAI9958848.1"/>
    <property type="molecule type" value="Genomic_DNA"/>
</dbReference>
<feature type="domain" description="UBR-type" evidence="7">
    <location>
        <begin position="28"/>
        <end position="99"/>
    </location>
</feature>
<keyword evidence="3" id="KW-0862">Zinc</keyword>
<dbReference type="SUPFAM" id="SSF57850">
    <property type="entry name" value="RING/U-box"/>
    <property type="match status" value="1"/>
</dbReference>
<evidence type="ECO:0000256" key="3">
    <source>
        <dbReference type="ARBA" id="ARBA00022833"/>
    </source>
</evidence>
<reference evidence="9 10" key="2">
    <citation type="submission" date="2024-07" db="EMBL/GenBank/DDBJ databases">
        <authorList>
            <person name="Akdeniz Z."/>
        </authorList>
    </citation>
    <scope>NUCLEOTIDE SEQUENCE [LARGE SCALE GENOMIC DNA]</scope>
</reference>
<proteinExistence type="predicted"/>
<evidence type="ECO:0000313" key="10">
    <source>
        <dbReference type="Proteomes" id="UP001642409"/>
    </source>
</evidence>
<sequence>MNTQHKQTAILNVIKEMKFIGELEQQKEYCALSLDSSDLNFMCDTCGTDTIIFCQKCLLNARDIHKGHIIRCVTDFTGLCDCGDVSALNSECFCHQHQMKKTNHQPEVLKYFYDFVVENEDEFNHNFHEACKLTHILFQNDTTQELIPEILKNIETRPRVMRMMTIALFFAGQQVSLQDLFIMQKDFQKTINFDFTHQKTSFMCNYLRDEIKNDFYHNHLTQDFLFRVLLAKVYTAFSVENTDEADSLGQTFVQSLTEPYSQHLQLQWNFIDCLIDKITICAINKNQEFAYQFYAAQFYESAVFFHSLIHHQQSPNYLLKIAQMHQITIKTGYFNIKQQYKNTRSFSQNISNSVDDYGQYCHNFMQFLWYIQIKKDISYEKLQNIKFNFIAQEQDCYIYQSLSIQEFVNTYYHHIEKLKVLTKYYHENNYFHDQENNFGFMPIYILQVYLSRISEIFKVDADKLIQHILMELNIELTVDEFISKIFYNWIRTLAFCQMVRTEQYFKKYVYDLSDIVEYLDFDDQMKTTREQVIHSMQILLPYSRKSLSNIYEVIMQIDNKKPELIDQVFLQLINIIFFLPSPYDKIQYLQYLIATKYSGSSYNELLESELDRNFKVSWVNQIFQEMFDVQISDVVCDAKYILKKLEYIEPALSGFNDEDLINKYSEDQVKQLSRIINSSKIANQFASQLTEDTFLQDIVKRVSQRQNSISNQICLLRLSQLFPNNINIVFTNTLLRVMQNQMSPQTDQVQQQTQKLSAKDKFSKLKEKQNQSQALTELKQVEQIENEAVDDTSILCDKCHLQIQDVVQYPFQTVWSCLGQEQKQVYRTCGHKFHDSCIQNQKKCPVCQKYFQLKIKLDLNYQCGDEMDGFINALTNMHDVLSYLASEPLISENLRQRYLSQYLKETSVMIPCCKQIYHSDMEVSLPAPDNALDFFRKPDQQSLIHENALRESNFDYLQDALAAKCSSCQSGFTLNSDFDMCVCLHCGQYTHLKCAHACRKLLLNVGRNQLETDEFTINAYYKNQFKELQYSCVGPELFLDKDMLSQVIVNLILGEAKLQPNQEWVIHNEDGEEWEEYNEMEGFEDYEEEEQSEDT</sequence>
<evidence type="ECO:0000259" key="6">
    <source>
        <dbReference type="PROSITE" id="PS50089"/>
    </source>
</evidence>